<dbReference type="InterPro" id="IPR036052">
    <property type="entry name" value="TrpB-like_PALP_sf"/>
</dbReference>
<name>A0AAE0A4C9_9ROSI</name>
<evidence type="ECO:0000313" key="3">
    <source>
        <dbReference type="Proteomes" id="UP001281410"/>
    </source>
</evidence>
<evidence type="ECO:0000259" key="1">
    <source>
        <dbReference type="Pfam" id="PF00291"/>
    </source>
</evidence>
<dbReference type="InterPro" id="IPR001926">
    <property type="entry name" value="TrpB-like_PALP"/>
</dbReference>
<dbReference type="Gene3D" id="3.40.50.1100">
    <property type="match status" value="3"/>
</dbReference>
<dbReference type="EMBL" id="JANJYJ010000007">
    <property type="protein sequence ID" value="KAK3200550.1"/>
    <property type="molecule type" value="Genomic_DNA"/>
</dbReference>
<protein>
    <recommendedName>
        <fullName evidence="1">Tryptophan synthase beta chain-like PALP domain-containing protein</fullName>
    </recommendedName>
</protein>
<proteinExistence type="predicted"/>
<gene>
    <name evidence="2" type="ORF">Dsin_023965</name>
</gene>
<organism evidence="2 3">
    <name type="scientific">Dipteronia sinensis</name>
    <dbReference type="NCBI Taxonomy" id="43782"/>
    <lineage>
        <taxon>Eukaryota</taxon>
        <taxon>Viridiplantae</taxon>
        <taxon>Streptophyta</taxon>
        <taxon>Embryophyta</taxon>
        <taxon>Tracheophyta</taxon>
        <taxon>Spermatophyta</taxon>
        <taxon>Magnoliopsida</taxon>
        <taxon>eudicotyledons</taxon>
        <taxon>Gunneridae</taxon>
        <taxon>Pentapetalae</taxon>
        <taxon>rosids</taxon>
        <taxon>malvids</taxon>
        <taxon>Sapindales</taxon>
        <taxon>Sapindaceae</taxon>
        <taxon>Hippocastanoideae</taxon>
        <taxon>Acereae</taxon>
        <taxon>Dipteronia</taxon>
    </lineage>
</organism>
<evidence type="ECO:0000313" key="2">
    <source>
        <dbReference type="EMBL" id="KAK3200550.1"/>
    </source>
</evidence>
<dbReference type="Proteomes" id="UP001281410">
    <property type="component" value="Unassembled WGS sequence"/>
</dbReference>
<dbReference type="SUPFAM" id="SSF53686">
    <property type="entry name" value="Tryptophan synthase beta subunit-like PLP-dependent enzymes"/>
    <property type="match status" value="1"/>
</dbReference>
<sequence length="335" mass="36231">MEPCSSIKDRIGFSMVKDAEDKCLITPGKVHLTDPAKGYKGAIQKAEEILNSTPNGYVLQQYENPSNPKIHYETTGPETWKASGGQVDILVAGDGTGGTVTGAGKFLKEKNPEIKCFCMVQMSKGKHLIQGIGSGIRSKVLDIDLLDEIVQVASEEAIETAKLLALKEGLLLLSSGQRGLKLPGNLWLGPLLGLKNLPTSAVKTPVRGLEIANCNINVQFEGTEIGMSMAPAATNNDVDSATWADLRLMHFQCAMEATCLGHEPSRSLIDPVQRCQMVGGPSPSPFPNSKFGFEGFHHRVGADLEFRIEGFHHSVGTDLRHLDLRIFKYGYSGSP</sequence>
<dbReference type="Pfam" id="PF00291">
    <property type="entry name" value="PALP"/>
    <property type="match status" value="1"/>
</dbReference>
<feature type="domain" description="Tryptophan synthase beta chain-like PALP" evidence="1">
    <location>
        <begin position="30"/>
        <end position="176"/>
    </location>
</feature>
<accession>A0AAE0A4C9</accession>
<dbReference type="AlphaFoldDB" id="A0AAE0A4C9"/>
<keyword evidence="3" id="KW-1185">Reference proteome</keyword>
<comment type="caution">
    <text evidence="2">The sequence shown here is derived from an EMBL/GenBank/DDBJ whole genome shotgun (WGS) entry which is preliminary data.</text>
</comment>
<reference evidence="2" key="1">
    <citation type="journal article" date="2023" name="Plant J.">
        <title>Genome sequences and population genomics provide insights into the demographic history, inbreeding, and mutation load of two 'living fossil' tree species of Dipteronia.</title>
        <authorList>
            <person name="Feng Y."/>
            <person name="Comes H.P."/>
            <person name="Chen J."/>
            <person name="Zhu S."/>
            <person name="Lu R."/>
            <person name="Zhang X."/>
            <person name="Li P."/>
            <person name="Qiu J."/>
            <person name="Olsen K.M."/>
            <person name="Qiu Y."/>
        </authorList>
    </citation>
    <scope>NUCLEOTIDE SEQUENCE</scope>
    <source>
        <strain evidence="2">NBL</strain>
    </source>
</reference>
<dbReference type="PANTHER" id="PTHR10314">
    <property type="entry name" value="CYSTATHIONINE BETA-SYNTHASE"/>
    <property type="match status" value="1"/>
</dbReference>
<dbReference type="InterPro" id="IPR050214">
    <property type="entry name" value="Cys_Synth/Cystath_Beta-Synth"/>
</dbReference>